<organism evidence="1 3">
    <name type="scientific">Prevotella fusca JCM 17724</name>
    <dbReference type="NCBI Taxonomy" id="1236517"/>
    <lineage>
        <taxon>Bacteria</taxon>
        <taxon>Pseudomonadati</taxon>
        <taxon>Bacteroidota</taxon>
        <taxon>Bacteroidia</taxon>
        <taxon>Bacteroidales</taxon>
        <taxon>Prevotellaceae</taxon>
        <taxon>Prevotella</taxon>
    </lineage>
</organism>
<evidence type="ECO:0000313" key="1">
    <source>
        <dbReference type="EMBL" id="AKU69647.1"/>
    </source>
</evidence>
<sequence>MWQYVVLGIVLLSALGYVVYRIWQSFQAASDPCHGCSGCAIHDQLKAKQKLEGRKKPVCFK</sequence>
<dbReference type="EMBL" id="CP072370">
    <property type="protein sequence ID" value="QUB87637.1"/>
    <property type="molecule type" value="Genomic_DNA"/>
</dbReference>
<evidence type="ECO:0000313" key="3">
    <source>
        <dbReference type="Proteomes" id="UP000060345"/>
    </source>
</evidence>
<dbReference type="EMBL" id="CP012074">
    <property type="protein sequence ID" value="AKU69647.1"/>
    <property type="molecule type" value="Genomic_DNA"/>
</dbReference>
<dbReference type="Proteomes" id="UP000060345">
    <property type="component" value="Chromosome 1"/>
</dbReference>
<gene>
    <name evidence="1" type="ORF">ADJ77_02225</name>
    <name evidence="2" type="ORF">J5A51_09365</name>
</gene>
<dbReference type="Proteomes" id="UP000682005">
    <property type="component" value="Chromosome 1"/>
</dbReference>
<reference evidence="2 4" key="2">
    <citation type="submission" date="2021-03" db="EMBL/GenBank/DDBJ databases">
        <title>Human Oral Microbial Genomes.</title>
        <authorList>
            <person name="Johnston C.D."/>
            <person name="Chen T."/>
            <person name="Dewhirst F.E."/>
        </authorList>
    </citation>
    <scope>NUCLEOTIDE SEQUENCE [LARGE SCALE GENOMIC DNA]</scope>
    <source>
        <strain evidence="2 4">W1435</strain>
    </source>
</reference>
<name>A0A0K1NKN1_9BACT</name>
<dbReference type="RefSeq" id="WP_025078473.1">
    <property type="nucleotide sequence ID" value="NZ_BAKO01000015.1"/>
</dbReference>
<evidence type="ECO:0000313" key="4">
    <source>
        <dbReference type="Proteomes" id="UP000682005"/>
    </source>
</evidence>
<evidence type="ECO:0000313" key="2">
    <source>
        <dbReference type="EMBL" id="QUB87637.1"/>
    </source>
</evidence>
<dbReference type="STRING" id="1236517.ADJ77_02225"/>
<dbReference type="OrthoDB" id="1079195at2"/>
<keyword evidence="4" id="KW-1185">Reference proteome</keyword>
<dbReference type="AlphaFoldDB" id="A0A0K1NKN1"/>
<accession>A0A0K1NKN1</accession>
<dbReference type="KEGG" id="pfus:ADJ77_02225"/>
<dbReference type="Pfam" id="PF12669">
    <property type="entry name" value="FeoB_associated"/>
    <property type="match status" value="1"/>
</dbReference>
<protein>
    <submittedName>
        <fullName evidence="2">FeoB-associated Cys-rich membrane protein</fullName>
    </submittedName>
</protein>
<proteinExistence type="predicted"/>
<reference evidence="1 3" key="1">
    <citation type="submission" date="2015-07" db="EMBL/GenBank/DDBJ databases">
        <authorList>
            <person name="Noorani M."/>
        </authorList>
    </citation>
    <scope>NUCLEOTIDE SEQUENCE [LARGE SCALE GENOMIC DNA]</scope>
    <source>
        <strain evidence="1 3">W1435</strain>
    </source>
</reference>